<dbReference type="AlphaFoldDB" id="A0A2P8HVP0"/>
<evidence type="ECO:0000256" key="1">
    <source>
        <dbReference type="SAM" id="SignalP"/>
    </source>
</evidence>
<keyword evidence="3" id="KW-1185">Reference proteome</keyword>
<dbReference type="Pfam" id="PF07617">
    <property type="entry name" value="DUF1579"/>
    <property type="match status" value="1"/>
</dbReference>
<name>A0A2P8HVP0_CHINA</name>
<sequence length="201" mass="23166">MRYKYFLLPAILCLLSCGTIFAQEKKDPYLDITAATGPEYDWLKPLAGNYEVEMRIWPKAGADPIPLGTFRVTRKFIGNFLQEIMEPLPGTKTDPFSRITYLSFNKINLRWEYIVMDTRFPVMMFETSFDGKIVNGKELTTYLSSFPVPALVGKEAAGQMAKQRRTFTIVGPDQDEMRQYWTLPSGKEYLAIAYVYKRISH</sequence>
<feature type="signal peptide" evidence="1">
    <location>
        <begin position="1"/>
        <end position="22"/>
    </location>
</feature>
<accession>A0A2P8HVP0</accession>
<dbReference type="RefSeq" id="WP_106527457.1">
    <property type="nucleotide sequence ID" value="NZ_PYAW01000001.1"/>
</dbReference>
<proteinExistence type="predicted"/>
<protein>
    <submittedName>
        <fullName evidence="2">Uncharacterized protein DUF1579</fullName>
    </submittedName>
</protein>
<evidence type="ECO:0000313" key="2">
    <source>
        <dbReference type="EMBL" id="PSL50301.1"/>
    </source>
</evidence>
<dbReference type="EMBL" id="PYAW01000001">
    <property type="protein sequence ID" value="PSL50301.1"/>
    <property type="molecule type" value="Genomic_DNA"/>
</dbReference>
<feature type="chain" id="PRO_5015169242" evidence="1">
    <location>
        <begin position="23"/>
        <end position="201"/>
    </location>
</feature>
<reference evidence="2 3" key="1">
    <citation type="submission" date="2018-03" db="EMBL/GenBank/DDBJ databases">
        <title>Genomic Encyclopedia of Archaeal and Bacterial Type Strains, Phase II (KMG-II): from individual species to whole genera.</title>
        <authorList>
            <person name="Goeker M."/>
        </authorList>
    </citation>
    <scope>NUCLEOTIDE SEQUENCE [LARGE SCALE GENOMIC DNA]</scope>
    <source>
        <strain evidence="2 3">DSM 24859</strain>
    </source>
</reference>
<dbReference type="InterPro" id="IPR011473">
    <property type="entry name" value="DUF1579"/>
</dbReference>
<gene>
    <name evidence="2" type="ORF">CLV51_1011645</name>
</gene>
<comment type="caution">
    <text evidence="2">The sequence shown here is derived from an EMBL/GenBank/DDBJ whole genome shotgun (WGS) entry which is preliminary data.</text>
</comment>
<dbReference type="Proteomes" id="UP000240971">
    <property type="component" value="Unassembled WGS sequence"/>
</dbReference>
<dbReference type="OrthoDB" id="8781632at2"/>
<keyword evidence="1" id="KW-0732">Signal</keyword>
<evidence type="ECO:0000313" key="3">
    <source>
        <dbReference type="Proteomes" id="UP000240971"/>
    </source>
</evidence>
<organism evidence="2 3">
    <name type="scientific">Chitinophaga niastensis</name>
    <dbReference type="NCBI Taxonomy" id="536980"/>
    <lineage>
        <taxon>Bacteria</taxon>
        <taxon>Pseudomonadati</taxon>
        <taxon>Bacteroidota</taxon>
        <taxon>Chitinophagia</taxon>
        <taxon>Chitinophagales</taxon>
        <taxon>Chitinophagaceae</taxon>
        <taxon>Chitinophaga</taxon>
    </lineage>
</organism>